<protein>
    <submittedName>
        <fullName evidence="1">Uncharacterized protein</fullName>
    </submittedName>
</protein>
<sequence>FGVTTEDFLTTGADKIITATEGFLASRADMILIATKGFSRL</sequence>
<feature type="non-terminal residue" evidence="1">
    <location>
        <position position="1"/>
    </location>
</feature>
<dbReference type="Proteomes" id="UP000265520">
    <property type="component" value="Unassembled WGS sequence"/>
</dbReference>
<proteinExistence type="predicted"/>
<name>A0A392RW47_9FABA</name>
<evidence type="ECO:0000313" key="1">
    <source>
        <dbReference type="EMBL" id="MCI40294.1"/>
    </source>
</evidence>
<reference evidence="1 2" key="1">
    <citation type="journal article" date="2018" name="Front. Plant Sci.">
        <title>Red Clover (Trifolium pratense) and Zigzag Clover (T. medium) - A Picture of Genomic Similarities and Differences.</title>
        <authorList>
            <person name="Dluhosova J."/>
            <person name="Istvanek J."/>
            <person name="Nedelnik J."/>
            <person name="Repkova J."/>
        </authorList>
    </citation>
    <scope>NUCLEOTIDE SEQUENCE [LARGE SCALE GENOMIC DNA]</scope>
    <source>
        <strain evidence="2">cv. 10/8</strain>
        <tissue evidence="1">Leaf</tissue>
    </source>
</reference>
<accession>A0A392RW47</accession>
<organism evidence="1 2">
    <name type="scientific">Trifolium medium</name>
    <dbReference type="NCBI Taxonomy" id="97028"/>
    <lineage>
        <taxon>Eukaryota</taxon>
        <taxon>Viridiplantae</taxon>
        <taxon>Streptophyta</taxon>
        <taxon>Embryophyta</taxon>
        <taxon>Tracheophyta</taxon>
        <taxon>Spermatophyta</taxon>
        <taxon>Magnoliopsida</taxon>
        <taxon>eudicotyledons</taxon>
        <taxon>Gunneridae</taxon>
        <taxon>Pentapetalae</taxon>
        <taxon>rosids</taxon>
        <taxon>fabids</taxon>
        <taxon>Fabales</taxon>
        <taxon>Fabaceae</taxon>
        <taxon>Papilionoideae</taxon>
        <taxon>50 kb inversion clade</taxon>
        <taxon>NPAAA clade</taxon>
        <taxon>Hologalegina</taxon>
        <taxon>IRL clade</taxon>
        <taxon>Trifolieae</taxon>
        <taxon>Trifolium</taxon>
    </lineage>
</organism>
<dbReference type="AlphaFoldDB" id="A0A392RW47"/>
<dbReference type="EMBL" id="LXQA010277996">
    <property type="protein sequence ID" value="MCI40294.1"/>
    <property type="molecule type" value="Genomic_DNA"/>
</dbReference>
<evidence type="ECO:0000313" key="2">
    <source>
        <dbReference type="Proteomes" id="UP000265520"/>
    </source>
</evidence>
<keyword evidence="2" id="KW-1185">Reference proteome</keyword>
<comment type="caution">
    <text evidence="1">The sequence shown here is derived from an EMBL/GenBank/DDBJ whole genome shotgun (WGS) entry which is preliminary data.</text>
</comment>